<comment type="caution">
    <text evidence="5">The sequence shown here is derived from an EMBL/GenBank/DDBJ whole genome shotgun (WGS) entry which is preliminary data.</text>
</comment>
<dbReference type="InterPro" id="IPR001478">
    <property type="entry name" value="PDZ"/>
</dbReference>
<evidence type="ECO:0000256" key="2">
    <source>
        <dbReference type="ARBA" id="ARBA00022801"/>
    </source>
</evidence>
<dbReference type="InterPro" id="IPR036034">
    <property type="entry name" value="PDZ_sf"/>
</dbReference>
<dbReference type="SUPFAM" id="SSF50494">
    <property type="entry name" value="Trypsin-like serine proteases"/>
    <property type="match status" value="1"/>
</dbReference>
<evidence type="ECO:0000313" key="5">
    <source>
        <dbReference type="EMBL" id="MEK9502860.1"/>
    </source>
</evidence>
<protein>
    <submittedName>
        <fullName evidence="5">Trypsin-like peptidase domain-containing protein</fullName>
    </submittedName>
</protein>
<feature type="transmembrane region" description="Helical" evidence="3">
    <location>
        <begin position="12"/>
        <end position="31"/>
    </location>
</feature>
<gene>
    <name evidence="5" type="ORF">WI372_17825</name>
</gene>
<proteinExistence type="predicted"/>
<keyword evidence="2" id="KW-0378">Hydrolase</keyword>
<dbReference type="SUPFAM" id="SSF50156">
    <property type="entry name" value="PDZ domain-like"/>
    <property type="match status" value="2"/>
</dbReference>
<dbReference type="Gene3D" id="2.40.10.120">
    <property type="match status" value="1"/>
</dbReference>
<name>A0ABU9EDM2_9BACT</name>
<organism evidence="5 6">
    <name type="scientific">Gaopeijia maritima</name>
    <dbReference type="NCBI Taxonomy" id="3119007"/>
    <lineage>
        <taxon>Bacteria</taxon>
        <taxon>Pseudomonadati</taxon>
        <taxon>Gemmatimonadota</taxon>
        <taxon>Longimicrobiia</taxon>
        <taxon>Gaopeijiales</taxon>
        <taxon>Gaopeijiaceae</taxon>
        <taxon>Gaopeijia</taxon>
    </lineage>
</organism>
<keyword evidence="1" id="KW-0645">Protease</keyword>
<dbReference type="Pfam" id="PF13180">
    <property type="entry name" value="PDZ_2"/>
    <property type="match status" value="2"/>
</dbReference>
<dbReference type="SMART" id="SM00228">
    <property type="entry name" value="PDZ"/>
    <property type="match status" value="2"/>
</dbReference>
<dbReference type="PANTHER" id="PTHR43343">
    <property type="entry name" value="PEPTIDASE S12"/>
    <property type="match status" value="1"/>
</dbReference>
<dbReference type="Pfam" id="PF13365">
    <property type="entry name" value="Trypsin_2"/>
    <property type="match status" value="1"/>
</dbReference>
<dbReference type="PRINTS" id="PR00834">
    <property type="entry name" value="PROTEASES2C"/>
</dbReference>
<evidence type="ECO:0000256" key="1">
    <source>
        <dbReference type="ARBA" id="ARBA00022670"/>
    </source>
</evidence>
<evidence type="ECO:0000313" key="6">
    <source>
        <dbReference type="Proteomes" id="UP001484239"/>
    </source>
</evidence>
<feature type="domain" description="PDZ" evidence="4">
    <location>
        <begin position="408"/>
        <end position="473"/>
    </location>
</feature>
<reference evidence="5 6" key="1">
    <citation type="submission" date="2024-02" db="EMBL/GenBank/DDBJ databases">
        <title>A novel Gemmatimonadota bacterium.</title>
        <authorList>
            <person name="Du Z.-J."/>
            <person name="Ye Y.-Q."/>
        </authorList>
    </citation>
    <scope>NUCLEOTIDE SEQUENCE [LARGE SCALE GENOMIC DNA]</scope>
    <source>
        <strain evidence="5 6">DH-20</strain>
    </source>
</reference>
<dbReference type="InterPro" id="IPR051201">
    <property type="entry name" value="Chloro_Bact_Ser_Proteases"/>
</dbReference>
<evidence type="ECO:0000259" key="4">
    <source>
        <dbReference type="PROSITE" id="PS50106"/>
    </source>
</evidence>
<sequence length="513" mass="54077">MHDPLRAKAKVVLYSAATFVGAMGLAAGFGWSQSSSALPTIDEAPRVSADAVRPALDLSEAFVNVAEVVTPAVVRIEATRIVSAPSADDVPEPLQRFFGPGQPESQPRLAGGSGFIISSDGYILTNDHVVADAAEVRVYFPDRRYFDARVIGTDPFTDVAVIKIDTEEDFETMSFGDSEGVEVGEWVLAIGNPGFGAGNQLDYTVTAGIVSARGRGLRLIQNELLNDPRTQDVAGYAIEDFIQTDAVINPGNSGGPLVDIEGRVVGINSAIASQTGFYQGYGFAIPINLARRIMEDLIEYGHVRRARLGVSIDDVAPEDAEAFGLPSVAGVLIQSVEEGTPGAEAGLLQGDVIVAIDGEPVGYVAQLQGRVAMRRPGDRVELTVYRGGEPVDVSLRLGEAPINDAAPVVAAAEAVAEERLGIMVEPLTGELADQFGYPEAGGVVISQVERASAADRRQLLRGERIIAINGDDVDTTEDVRGVLGSVEPGTIVQFVVGRPDGSSRVVNVRMPGG</sequence>
<dbReference type="RefSeq" id="WP_405281809.1">
    <property type="nucleotide sequence ID" value="NZ_JBBHLI010000016.1"/>
</dbReference>
<evidence type="ECO:0000256" key="3">
    <source>
        <dbReference type="SAM" id="Phobius"/>
    </source>
</evidence>
<keyword evidence="3" id="KW-0812">Transmembrane</keyword>
<dbReference type="PROSITE" id="PS50106">
    <property type="entry name" value="PDZ"/>
    <property type="match status" value="2"/>
</dbReference>
<keyword evidence="3" id="KW-1133">Transmembrane helix</keyword>
<dbReference type="Gene3D" id="2.30.42.10">
    <property type="match status" value="2"/>
</dbReference>
<dbReference type="PANTHER" id="PTHR43343:SF3">
    <property type="entry name" value="PROTEASE DO-LIKE 8, CHLOROPLASTIC"/>
    <property type="match status" value="1"/>
</dbReference>
<dbReference type="EMBL" id="JBBHLI010000016">
    <property type="protein sequence ID" value="MEK9502860.1"/>
    <property type="molecule type" value="Genomic_DNA"/>
</dbReference>
<dbReference type="Proteomes" id="UP001484239">
    <property type="component" value="Unassembled WGS sequence"/>
</dbReference>
<dbReference type="InterPro" id="IPR001940">
    <property type="entry name" value="Peptidase_S1C"/>
</dbReference>
<dbReference type="InterPro" id="IPR009003">
    <property type="entry name" value="Peptidase_S1_PA"/>
</dbReference>
<keyword evidence="6" id="KW-1185">Reference proteome</keyword>
<keyword evidence="3" id="KW-0472">Membrane</keyword>
<feature type="domain" description="PDZ" evidence="4">
    <location>
        <begin position="297"/>
        <end position="388"/>
    </location>
</feature>
<accession>A0ABU9EDM2</accession>